<feature type="domain" description="RNA polymerase sigma-70 ECF-like HTH" evidence="1">
    <location>
        <begin position="7"/>
        <end position="188"/>
    </location>
</feature>
<reference evidence="2" key="2">
    <citation type="journal article" date="2021" name="Microbiome">
        <title>Successional dynamics and alternative stable states in a saline activated sludge microbial community over 9 years.</title>
        <authorList>
            <person name="Wang Y."/>
            <person name="Ye J."/>
            <person name="Ju F."/>
            <person name="Liu L."/>
            <person name="Boyd J.A."/>
            <person name="Deng Y."/>
            <person name="Parks D.H."/>
            <person name="Jiang X."/>
            <person name="Yin X."/>
            <person name="Woodcroft B.J."/>
            <person name="Tyson G.W."/>
            <person name="Hugenholtz P."/>
            <person name="Polz M.F."/>
            <person name="Zhang T."/>
        </authorList>
    </citation>
    <scope>NUCLEOTIDE SEQUENCE</scope>
    <source>
        <strain evidence="2">HKST-UBA01</strain>
    </source>
</reference>
<dbReference type="Pfam" id="PF07638">
    <property type="entry name" value="Sigma70_ECF"/>
    <property type="match status" value="1"/>
</dbReference>
<comment type="caution">
    <text evidence="2">The sequence shown here is derived from an EMBL/GenBank/DDBJ whole genome shotgun (WGS) entry which is preliminary data.</text>
</comment>
<dbReference type="NCBIfam" id="TIGR02999">
    <property type="entry name" value="Sig-70_X6"/>
    <property type="match status" value="1"/>
</dbReference>
<dbReference type="Proteomes" id="UP000697710">
    <property type="component" value="Unassembled WGS sequence"/>
</dbReference>
<dbReference type="Gene3D" id="1.10.10.10">
    <property type="entry name" value="Winged helix-like DNA-binding domain superfamily/Winged helix DNA-binding domain"/>
    <property type="match status" value="1"/>
</dbReference>
<accession>A0A956LX66</accession>
<dbReference type="InterPro" id="IPR036388">
    <property type="entry name" value="WH-like_DNA-bd_sf"/>
</dbReference>
<dbReference type="SUPFAM" id="SSF88659">
    <property type="entry name" value="Sigma3 and sigma4 domains of RNA polymerase sigma factors"/>
    <property type="match status" value="1"/>
</dbReference>
<evidence type="ECO:0000313" key="3">
    <source>
        <dbReference type="Proteomes" id="UP000697710"/>
    </source>
</evidence>
<evidence type="ECO:0000259" key="1">
    <source>
        <dbReference type="Pfam" id="PF07638"/>
    </source>
</evidence>
<dbReference type="InterPro" id="IPR013324">
    <property type="entry name" value="RNA_pol_sigma_r3/r4-like"/>
</dbReference>
<evidence type="ECO:0000313" key="2">
    <source>
        <dbReference type="EMBL" id="MCA9727380.1"/>
    </source>
</evidence>
<protein>
    <submittedName>
        <fullName evidence="2">RNA polymerase subunit sigma-70</fullName>
    </submittedName>
</protein>
<dbReference type="InterPro" id="IPR011517">
    <property type="entry name" value="RNA_pol_sigma70_ECF-like"/>
</dbReference>
<gene>
    <name evidence="2" type="ORF">KC729_06830</name>
</gene>
<dbReference type="InterPro" id="IPR053812">
    <property type="entry name" value="HTH_Sigma70_ECF-like"/>
</dbReference>
<organism evidence="2 3">
    <name type="scientific">Eiseniibacteriota bacterium</name>
    <dbReference type="NCBI Taxonomy" id="2212470"/>
    <lineage>
        <taxon>Bacteria</taxon>
        <taxon>Candidatus Eiseniibacteriota</taxon>
    </lineage>
</organism>
<reference evidence="2" key="1">
    <citation type="submission" date="2020-04" db="EMBL/GenBank/DDBJ databases">
        <authorList>
            <person name="Zhang T."/>
        </authorList>
    </citation>
    <scope>NUCLEOTIDE SEQUENCE</scope>
    <source>
        <strain evidence="2">HKST-UBA01</strain>
    </source>
</reference>
<proteinExistence type="predicted"/>
<sequence>MNRESPTEVTRLLAELGRDAPASEVMQRLYPLLETEIRQIARRLMGREGPDATLQPTELAHELYHYLAGRRRLSIKNRSHFLAVACRTMRRILVCHARRRKAEKRGGGWLRVSLVESLIGNDSEICWLVDLDRALSRLEKDDSRAARVAELRLFFGMLEREIARGLEITSRTVQEDWRYARLWLKREMGRGIAPDASGDGPVVPLTE</sequence>
<name>A0A956LX66_UNCEI</name>
<dbReference type="AlphaFoldDB" id="A0A956LX66"/>
<dbReference type="EMBL" id="JAGQHR010000154">
    <property type="protein sequence ID" value="MCA9727380.1"/>
    <property type="molecule type" value="Genomic_DNA"/>
</dbReference>